<dbReference type="AlphaFoldDB" id="A0A830GW80"/>
<dbReference type="OrthoDB" id="29271at2157"/>
<evidence type="ECO:0000313" key="3">
    <source>
        <dbReference type="Proteomes" id="UP000610960"/>
    </source>
</evidence>
<feature type="transmembrane region" description="Helical" evidence="1">
    <location>
        <begin position="65"/>
        <end position="92"/>
    </location>
</feature>
<organism evidence="2 3">
    <name type="scientific">Thermocladium modestius</name>
    <dbReference type="NCBI Taxonomy" id="62609"/>
    <lineage>
        <taxon>Archaea</taxon>
        <taxon>Thermoproteota</taxon>
        <taxon>Thermoprotei</taxon>
        <taxon>Thermoproteales</taxon>
        <taxon>Thermoproteaceae</taxon>
        <taxon>Thermocladium</taxon>
    </lineage>
</organism>
<dbReference type="Proteomes" id="UP000610960">
    <property type="component" value="Unassembled WGS sequence"/>
</dbReference>
<name>A0A830GW80_9CREN</name>
<proteinExistence type="predicted"/>
<keyword evidence="3" id="KW-1185">Reference proteome</keyword>
<keyword evidence="1" id="KW-0472">Membrane</keyword>
<gene>
    <name evidence="2" type="ORF">GCM10007981_19310</name>
</gene>
<dbReference type="RefSeq" id="WP_188597180.1">
    <property type="nucleotide sequence ID" value="NZ_BMNL01000004.1"/>
</dbReference>
<reference evidence="2" key="2">
    <citation type="submission" date="2020-09" db="EMBL/GenBank/DDBJ databases">
        <authorList>
            <person name="Sun Q."/>
            <person name="Ohkuma M."/>
        </authorList>
    </citation>
    <scope>NUCLEOTIDE SEQUENCE</scope>
    <source>
        <strain evidence="2">JCM 10088</strain>
    </source>
</reference>
<reference evidence="2" key="1">
    <citation type="journal article" date="2014" name="Int. J. Syst. Evol. Microbiol.">
        <title>Complete genome sequence of Corynebacterium casei LMG S-19264T (=DSM 44701T), isolated from a smear-ripened cheese.</title>
        <authorList>
            <consortium name="US DOE Joint Genome Institute (JGI-PGF)"/>
            <person name="Walter F."/>
            <person name="Albersmeier A."/>
            <person name="Kalinowski J."/>
            <person name="Ruckert C."/>
        </authorList>
    </citation>
    <scope>NUCLEOTIDE SEQUENCE</scope>
    <source>
        <strain evidence="2">JCM 10088</strain>
    </source>
</reference>
<keyword evidence="1" id="KW-1133">Transmembrane helix</keyword>
<protein>
    <submittedName>
        <fullName evidence="2">Uncharacterized protein</fullName>
    </submittedName>
</protein>
<dbReference type="EMBL" id="BMNL01000004">
    <property type="protein sequence ID" value="GGP22598.1"/>
    <property type="molecule type" value="Genomic_DNA"/>
</dbReference>
<evidence type="ECO:0000256" key="1">
    <source>
        <dbReference type="SAM" id="Phobius"/>
    </source>
</evidence>
<evidence type="ECO:0000313" key="2">
    <source>
        <dbReference type="EMBL" id="GGP22598.1"/>
    </source>
</evidence>
<accession>A0A830GW80</accession>
<comment type="caution">
    <text evidence="2">The sequence shown here is derived from an EMBL/GenBank/DDBJ whole genome shotgun (WGS) entry which is preliminary data.</text>
</comment>
<feature type="transmembrane region" description="Helical" evidence="1">
    <location>
        <begin position="225"/>
        <end position="249"/>
    </location>
</feature>
<keyword evidence="1" id="KW-0812">Transmembrane</keyword>
<sequence length="256" mass="27678">MFVVKRIGDREYVYARHGRSWHYIGPLNNVDLGSMLNSPTTSLPLKGSAGRTFFMSEKNTRFTEVLAQVVGIIIIVVGAIIILGIGTSLLYLSTSSVSTGAVVGYNMTMLGSKILGVSPSFMPGSSGAAVVIINASHSLFKIANQSAILPAARTRLESLSPGGILLLNYSEVNSTFFKGNYMAYRTALKPGQVLLVWPYNITGGSPSISIKIMQQTSPQGTEFNYASLLFMIPFIALGAVMIWGGVVLFRWGRRKQ</sequence>